<keyword evidence="8 10" id="KW-0472">Membrane</keyword>
<accession>A0AAU7J9C9</accession>
<evidence type="ECO:0000256" key="6">
    <source>
        <dbReference type="ARBA" id="ARBA00023065"/>
    </source>
</evidence>
<evidence type="ECO:0000256" key="7">
    <source>
        <dbReference type="ARBA" id="ARBA00023114"/>
    </source>
</evidence>
<evidence type="ECO:0000256" key="8">
    <source>
        <dbReference type="ARBA" id="ARBA00023136"/>
    </source>
</evidence>
<organism evidence="11">
    <name type="scientific">Alsobacter sp. KACC 23698</name>
    <dbReference type="NCBI Taxonomy" id="3149229"/>
    <lineage>
        <taxon>Bacteria</taxon>
        <taxon>Pseudomonadati</taxon>
        <taxon>Pseudomonadota</taxon>
        <taxon>Alphaproteobacteria</taxon>
        <taxon>Hyphomicrobiales</taxon>
        <taxon>Alsobacteraceae</taxon>
        <taxon>Alsobacter</taxon>
    </lineage>
</organism>
<dbReference type="RefSeq" id="WP_406853705.1">
    <property type="nucleotide sequence ID" value="NZ_CP157484.1"/>
</dbReference>
<dbReference type="SUPFAM" id="SSF56935">
    <property type="entry name" value="Porins"/>
    <property type="match status" value="1"/>
</dbReference>
<evidence type="ECO:0000256" key="1">
    <source>
        <dbReference type="ARBA" id="ARBA00009521"/>
    </source>
</evidence>
<keyword evidence="3 10" id="KW-1134">Transmembrane beta strand</keyword>
<reference evidence="11" key="1">
    <citation type="submission" date="2024-05" db="EMBL/GenBank/DDBJ databases">
        <authorList>
            <person name="Kim S."/>
            <person name="Heo J."/>
            <person name="Choi H."/>
            <person name="Choi Y."/>
            <person name="Kwon S.-W."/>
            <person name="Kim Y."/>
        </authorList>
    </citation>
    <scope>NUCLEOTIDE SEQUENCE</scope>
    <source>
        <strain evidence="11">KACC 23698</strain>
    </source>
</reference>
<comment type="function">
    <text evidence="10">Forms passive diffusion pores that allow small molecular weight hydrophilic materials across the outer membrane.</text>
</comment>
<evidence type="ECO:0000256" key="2">
    <source>
        <dbReference type="ARBA" id="ARBA00022448"/>
    </source>
</evidence>
<keyword evidence="2 10" id="KW-0813">Transport</keyword>
<evidence type="ECO:0000313" key="11">
    <source>
        <dbReference type="EMBL" id="XBO36888.1"/>
    </source>
</evidence>
<comment type="subcellular location">
    <subcellularLocation>
        <location evidence="10">Cell outer membrane</location>
        <topology evidence="10">Multi-pass membrane protein</topology>
    </subcellularLocation>
</comment>
<keyword evidence="9 10" id="KW-0998">Cell outer membrane</keyword>
<evidence type="ECO:0000256" key="3">
    <source>
        <dbReference type="ARBA" id="ARBA00022452"/>
    </source>
</evidence>
<dbReference type="GO" id="GO:0006811">
    <property type="term" value="P:monoatomic ion transport"/>
    <property type="evidence" value="ECO:0007669"/>
    <property type="project" value="UniProtKB-KW"/>
</dbReference>
<dbReference type="GO" id="GO:0046930">
    <property type="term" value="C:pore complex"/>
    <property type="evidence" value="ECO:0007669"/>
    <property type="project" value="UniProtKB-KW"/>
</dbReference>
<evidence type="ECO:0000256" key="4">
    <source>
        <dbReference type="ARBA" id="ARBA00022692"/>
    </source>
</evidence>
<keyword evidence="6 10" id="KW-0406">Ion transport</keyword>
<comment type="domain">
    <text evidence="10">Consists of 16-stranded beta-barrel sheets, with large surface-exposed loops, that form a transmembrane pore at the center of each barrel. The pore is partially ocluded by a peptide loop that folds into the pore lumen.</text>
</comment>
<gene>
    <name evidence="11" type="ORF">ABEG18_14180</name>
</gene>
<protein>
    <recommendedName>
        <fullName evidence="10">Porin</fullName>
    </recommendedName>
</protein>
<dbReference type="EMBL" id="CP157484">
    <property type="protein sequence ID" value="XBO36888.1"/>
    <property type="molecule type" value="Genomic_DNA"/>
</dbReference>
<keyword evidence="4 10" id="KW-0812">Transmembrane</keyword>
<dbReference type="GO" id="GO:0015288">
    <property type="term" value="F:porin activity"/>
    <property type="evidence" value="ECO:0007669"/>
    <property type="project" value="UniProtKB-KW"/>
</dbReference>
<dbReference type="Pfam" id="PF02530">
    <property type="entry name" value="Porin_2"/>
    <property type="match status" value="1"/>
</dbReference>
<feature type="signal peptide" evidence="10">
    <location>
        <begin position="1"/>
        <end position="21"/>
    </location>
</feature>
<keyword evidence="7 10" id="KW-0626">Porin</keyword>
<dbReference type="InterPro" id="IPR003684">
    <property type="entry name" value="Porin_alphabac"/>
</dbReference>
<keyword evidence="5 10" id="KW-0732">Signal</keyword>
<proteinExistence type="inferred from homology"/>
<dbReference type="GO" id="GO:0009279">
    <property type="term" value="C:cell outer membrane"/>
    <property type="evidence" value="ECO:0007669"/>
    <property type="project" value="UniProtKB-SubCell"/>
</dbReference>
<evidence type="ECO:0000256" key="10">
    <source>
        <dbReference type="RuleBase" id="RU364005"/>
    </source>
</evidence>
<sequence length="463" mass="49323">MRVSTLLLASAAAFMTTAAGAADLPSRKAAPVEYVRVCSTMGEGYFYIPGTDTCIKIGGRARYEYQYGQPFARNDATTGSRSTGRIFIDARTATEYGTLRAYVRYDVSRRIGQIYSGSSARQGVAFTGTGVDYAGQAQTEVALDRAYIQFGGLTAGRTESFFDFYAGDLEYVGTTAGSALNTNLLAYTASFGSGFSATLSMEEHVERRQSIYDLVGGANPFYAYTGDTMPDVVANLRVEQGWGTAQVSGAIHRVRVGQVGSLATNNGLSPDSKYGFAFNAGVTFNLPFAAGDQLTFQGTYTKGAASYIASNPFGIATSFGSGVGGLGNLALPDATFYATSPFNGKLDLTTAWGLTAAGLHYWTPTIRQALFASYIKSDVPGGAFLAAGGATFGNPLRDFDYWTVGTNVTWSPVKDFDIGAEVDYVRIKSNNGPIFTAISTDPGARLYSQDSAFIGRLKIQRDF</sequence>
<evidence type="ECO:0000256" key="5">
    <source>
        <dbReference type="ARBA" id="ARBA00022729"/>
    </source>
</evidence>
<dbReference type="AlphaFoldDB" id="A0AAU7J9C9"/>
<evidence type="ECO:0000256" key="9">
    <source>
        <dbReference type="ARBA" id="ARBA00023237"/>
    </source>
</evidence>
<comment type="similarity">
    <text evidence="1 10">Belongs to the alphaproteobacteria porin family.</text>
</comment>
<feature type="chain" id="PRO_5043104307" description="Porin" evidence="10">
    <location>
        <begin position="22"/>
        <end position="463"/>
    </location>
</feature>
<name>A0AAU7J9C9_9HYPH</name>